<dbReference type="PANTHER" id="PTHR47326:SF1">
    <property type="entry name" value="HTH PSQ-TYPE DOMAIN-CONTAINING PROTEIN"/>
    <property type="match status" value="1"/>
</dbReference>
<evidence type="ECO:0000256" key="1">
    <source>
        <dbReference type="SAM" id="MobiDB-lite"/>
    </source>
</evidence>
<feature type="compositionally biased region" description="Acidic residues" evidence="1">
    <location>
        <begin position="119"/>
        <end position="138"/>
    </location>
</feature>
<organism evidence="2 3">
    <name type="scientific">Periplaneta americana</name>
    <name type="common">American cockroach</name>
    <name type="synonym">Blatta americana</name>
    <dbReference type="NCBI Taxonomy" id="6978"/>
    <lineage>
        <taxon>Eukaryota</taxon>
        <taxon>Metazoa</taxon>
        <taxon>Ecdysozoa</taxon>
        <taxon>Arthropoda</taxon>
        <taxon>Hexapoda</taxon>
        <taxon>Insecta</taxon>
        <taxon>Pterygota</taxon>
        <taxon>Neoptera</taxon>
        <taxon>Polyneoptera</taxon>
        <taxon>Dictyoptera</taxon>
        <taxon>Blattodea</taxon>
        <taxon>Blattoidea</taxon>
        <taxon>Blattidae</taxon>
        <taxon>Blattinae</taxon>
        <taxon>Periplaneta</taxon>
    </lineage>
</organism>
<sequence length="160" mass="18412">MADLCEGGNEPPGSLKASNNSSDVCVENFKETHMEVRDWLNDVVPDRWIGRKGPNDRACFAWPPRSPDLTGIIKDRLYVPPLPADLPDLRQRIEAVVATITPDTLIKPEDGKCLFLVVDEDDDYEDDDDDDDDDDDTKWEEKDEEKHDLNWEKKKIKRMK</sequence>
<dbReference type="Gene3D" id="3.30.420.10">
    <property type="entry name" value="Ribonuclease H-like superfamily/Ribonuclease H"/>
    <property type="match status" value="1"/>
</dbReference>
<evidence type="ECO:0000313" key="2">
    <source>
        <dbReference type="EMBL" id="KAJ4439743.1"/>
    </source>
</evidence>
<accession>A0ABQ8T177</accession>
<keyword evidence="3" id="KW-1185">Reference proteome</keyword>
<comment type="caution">
    <text evidence="2">The sequence shown here is derived from an EMBL/GenBank/DDBJ whole genome shotgun (WGS) entry which is preliminary data.</text>
</comment>
<proteinExistence type="predicted"/>
<dbReference type="InterPro" id="IPR036397">
    <property type="entry name" value="RNaseH_sf"/>
</dbReference>
<evidence type="ECO:0000313" key="3">
    <source>
        <dbReference type="Proteomes" id="UP001148838"/>
    </source>
</evidence>
<dbReference type="PANTHER" id="PTHR47326">
    <property type="entry name" value="TRANSPOSABLE ELEMENT TC3 TRANSPOSASE-LIKE PROTEIN"/>
    <property type="match status" value="1"/>
</dbReference>
<reference evidence="2 3" key="1">
    <citation type="journal article" date="2022" name="Allergy">
        <title>Genome assembly and annotation of Periplaneta americana reveal a comprehensive cockroach allergen profile.</title>
        <authorList>
            <person name="Wang L."/>
            <person name="Xiong Q."/>
            <person name="Saelim N."/>
            <person name="Wang L."/>
            <person name="Nong W."/>
            <person name="Wan A.T."/>
            <person name="Shi M."/>
            <person name="Liu X."/>
            <person name="Cao Q."/>
            <person name="Hui J.H.L."/>
            <person name="Sookrung N."/>
            <person name="Leung T.F."/>
            <person name="Tungtrongchitr A."/>
            <person name="Tsui S.K.W."/>
        </authorList>
    </citation>
    <scope>NUCLEOTIDE SEQUENCE [LARGE SCALE GENOMIC DNA]</scope>
    <source>
        <strain evidence="2">PWHHKU_190912</strain>
    </source>
</reference>
<name>A0ABQ8T177_PERAM</name>
<feature type="region of interest" description="Disordered" evidence="1">
    <location>
        <begin position="119"/>
        <end position="146"/>
    </location>
</feature>
<dbReference type="Proteomes" id="UP001148838">
    <property type="component" value="Unassembled WGS sequence"/>
</dbReference>
<gene>
    <name evidence="2" type="ORF">ANN_07871</name>
</gene>
<feature type="region of interest" description="Disordered" evidence="1">
    <location>
        <begin position="1"/>
        <end position="21"/>
    </location>
</feature>
<dbReference type="EMBL" id="JAJSOF020000017">
    <property type="protein sequence ID" value="KAJ4439743.1"/>
    <property type="molecule type" value="Genomic_DNA"/>
</dbReference>
<protein>
    <submittedName>
        <fullName evidence="2">Uncharacterized protein</fullName>
    </submittedName>
</protein>